<evidence type="ECO:0000313" key="2">
    <source>
        <dbReference type="EnsemblPlants" id="AET6Gv20268800.1"/>
    </source>
</evidence>
<dbReference type="CDD" id="cd01650">
    <property type="entry name" value="RT_nLTR_like"/>
    <property type="match status" value="1"/>
</dbReference>
<keyword evidence="3" id="KW-1185">Reference proteome</keyword>
<dbReference type="Pfam" id="PF00078">
    <property type="entry name" value="RVT_1"/>
    <property type="match status" value="1"/>
</dbReference>
<dbReference type="InterPro" id="IPR043502">
    <property type="entry name" value="DNA/RNA_pol_sf"/>
</dbReference>
<dbReference type="EnsemblPlants" id="AET6Gv20268800.1">
    <property type="protein sequence ID" value="AET6Gv20268800.1"/>
    <property type="gene ID" value="AET6Gv20268800"/>
</dbReference>
<dbReference type="STRING" id="200361.A0A453N830"/>
<organism evidence="2 3">
    <name type="scientific">Aegilops tauschii subsp. strangulata</name>
    <name type="common">Goatgrass</name>
    <dbReference type="NCBI Taxonomy" id="200361"/>
    <lineage>
        <taxon>Eukaryota</taxon>
        <taxon>Viridiplantae</taxon>
        <taxon>Streptophyta</taxon>
        <taxon>Embryophyta</taxon>
        <taxon>Tracheophyta</taxon>
        <taxon>Spermatophyta</taxon>
        <taxon>Magnoliopsida</taxon>
        <taxon>Liliopsida</taxon>
        <taxon>Poales</taxon>
        <taxon>Poaceae</taxon>
        <taxon>BOP clade</taxon>
        <taxon>Pooideae</taxon>
        <taxon>Triticodae</taxon>
        <taxon>Triticeae</taxon>
        <taxon>Triticinae</taxon>
        <taxon>Aegilops</taxon>
    </lineage>
</organism>
<dbReference type="PROSITE" id="PS50878">
    <property type="entry name" value="RT_POL"/>
    <property type="match status" value="1"/>
</dbReference>
<evidence type="ECO:0000313" key="3">
    <source>
        <dbReference type="Proteomes" id="UP000015105"/>
    </source>
</evidence>
<reference evidence="2" key="3">
    <citation type="journal article" date="2017" name="Nature">
        <title>Genome sequence of the progenitor of the wheat D genome Aegilops tauschii.</title>
        <authorList>
            <person name="Luo M.C."/>
            <person name="Gu Y.Q."/>
            <person name="Puiu D."/>
            <person name="Wang H."/>
            <person name="Twardziok S.O."/>
            <person name="Deal K.R."/>
            <person name="Huo N."/>
            <person name="Zhu T."/>
            <person name="Wang L."/>
            <person name="Wang Y."/>
            <person name="McGuire P.E."/>
            <person name="Liu S."/>
            <person name="Long H."/>
            <person name="Ramasamy R.K."/>
            <person name="Rodriguez J.C."/>
            <person name="Van S.L."/>
            <person name="Yuan L."/>
            <person name="Wang Z."/>
            <person name="Xia Z."/>
            <person name="Xiao L."/>
            <person name="Anderson O.D."/>
            <person name="Ouyang S."/>
            <person name="Liang Y."/>
            <person name="Zimin A.V."/>
            <person name="Pertea G."/>
            <person name="Qi P."/>
            <person name="Bennetzen J.L."/>
            <person name="Dai X."/>
            <person name="Dawson M.W."/>
            <person name="Muller H.G."/>
            <person name="Kugler K."/>
            <person name="Rivarola-Duarte L."/>
            <person name="Spannagl M."/>
            <person name="Mayer K.F.X."/>
            <person name="Lu F.H."/>
            <person name="Bevan M.W."/>
            <person name="Leroy P."/>
            <person name="Li P."/>
            <person name="You F.M."/>
            <person name="Sun Q."/>
            <person name="Liu Z."/>
            <person name="Lyons E."/>
            <person name="Wicker T."/>
            <person name="Salzberg S.L."/>
            <person name="Devos K.M."/>
            <person name="Dvorak J."/>
        </authorList>
    </citation>
    <scope>NUCLEOTIDE SEQUENCE [LARGE SCALE GENOMIC DNA]</scope>
    <source>
        <strain evidence="2">cv. AL8/78</strain>
    </source>
</reference>
<dbReference type="AlphaFoldDB" id="A0A453N830"/>
<sequence length="272" mass="30694">VAFTGEDKEDALFSHFQSHLGTQTPRTKGLIWDNLGLHVHDLSDLEAPFDESEIKDAIFSLPSVKAPGPDGFIGDFFKTCWEIIKLDVIEAIFQLANLRGNCASLVNSANIILLPKKADARDVGDYRPISLIHSLSKIFSKLLANRLAPVLPTLVSKCQSAFVQKRSIHDNFMHVQNLIKDLHRWNIPGIFLKLDISKAFDYVNWAFLLEVLQRLGFGQRWRDWICMTLAYSSSRILLNGNPGKPFRHAQGLRYGDPVSPMLFILAIDPLQQ</sequence>
<feature type="domain" description="Reverse transcriptase" evidence="1">
    <location>
        <begin position="95"/>
        <end position="272"/>
    </location>
</feature>
<reference evidence="2" key="4">
    <citation type="submission" date="2019-03" db="UniProtKB">
        <authorList>
            <consortium name="EnsemblPlants"/>
        </authorList>
    </citation>
    <scope>IDENTIFICATION</scope>
</reference>
<dbReference type="Proteomes" id="UP000015105">
    <property type="component" value="Chromosome 6D"/>
</dbReference>
<dbReference type="Gramene" id="AET6Gv20268800.1">
    <property type="protein sequence ID" value="AET6Gv20268800.1"/>
    <property type="gene ID" value="AET6Gv20268800"/>
</dbReference>
<reference evidence="3" key="2">
    <citation type="journal article" date="2017" name="Nat. Plants">
        <title>The Aegilops tauschii genome reveals multiple impacts of transposons.</title>
        <authorList>
            <person name="Zhao G."/>
            <person name="Zou C."/>
            <person name="Li K."/>
            <person name="Wang K."/>
            <person name="Li T."/>
            <person name="Gao L."/>
            <person name="Zhang X."/>
            <person name="Wang H."/>
            <person name="Yang Z."/>
            <person name="Liu X."/>
            <person name="Jiang W."/>
            <person name="Mao L."/>
            <person name="Kong X."/>
            <person name="Jiao Y."/>
            <person name="Jia J."/>
        </authorList>
    </citation>
    <scope>NUCLEOTIDE SEQUENCE [LARGE SCALE GENOMIC DNA]</scope>
    <source>
        <strain evidence="3">cv. AL8/78</strain>
    </source>
</reference>
<evidence type="ECO:0000259" key="1">
    <source>
        <dbReference type="PROSITE" id="PS50878"/>
    </source>
</evidence>
<reference evidence="3" key="1">
    <citation type="journal article" date="2014" name="Science">
        <title>Ancient hybridizations among the ancestral genomes of bread wheat.</title>
        <authorList>
            <consortium name="International Wheat Genome Sequencing Consortium,"/>
            <person name="Marcussen T."/>
            <person name="Sandve S.R."/>
            <person name="Heier L."/>
            <person name="Spannagl M."/>
            <person name="Pfeifer M."/>
            <person name="Jakobsen K.S."/>
            <person name="Wulff B.B."/>
            <person name="Steuernagel B."/>
            <person name="Mayer K.F."/>
            <person name="Olsen O.A."/>
        </authorList>
    </citation>
    <scope>NUCLEOTIDE SEQUENCE [LARGE SCALE GENOMIC DNA]</scope>
    <source>
        <strain evidence="3">cv. AL8/78</strain>
    </source>
</reference>
<reference evidence="2" key="5">
    <citation type="journal article" date="2021" name="G3 (Bethesda)">
        <title>Aegilops tauschii genome assembly Aet v5.0 features greater sequence contiguity and improved annotation.</title>
        <authorList>
            <person name="Wang L."/>
            <person name="Zhu T."/>
            <person name="Rodriguez J.C."/>
            <person name="Deal K.R."/>
            <person name="Dubcovsky J."/>
            <person name="McGuire P.E."/>
            <person name="Lux T."/>
            <person name="Spannagl M."/>
            <person name="Mayer K.F.X."/>
            <person name="Baldrich P."/>
            <person name="Meyers B.C."/>
            <person name="Huo N."/>
            <person name="Gu Y.Q."/>
            <person name="Zhou H."/>
            <person name="Devos K.M."/>
            <person name="Bennetzen J.L."/>
            <person name="Unver T."/>
            <person name="Budak H."/>
            <person name="Gulick P.J."/>
            <person name="Galiba G."/>
            <person name="Kalapos B."/>
            <person name="Nelson D.R."/>
            <person name="Li P."/>
            <person name="You F.M."/>
            <person name="Luo M.C."/>
            <person name="Dvorak J."/>
        </authorList>
    </citation>
    <scope>NUCLEOTIDE SEQUENCE [LARGE SCALE GENOMIC DNA]</scope>
    <source>
        <strain evidence="2">cv. AL8/78</strain>
    </source>
</reference>
<protein>
    <recommendedName>
        <fullName evidence="1">Reverse transcriptase domain-containing protein</fullName>
    </recommendedName>
</protein>
<dbReference type="PANTHER" id="PTHR19446">
    <property type="entry name" value="REVERSE TRANSCRIPTASES"/>
    <property type="match status" value="1"/>
</dbReference>
<dbReference type="SUPFAM" id="SSF56672">
    <property type="entry name" value="DNA/RNA polymerases"/>
    <property type="match status" value="1"/>
</dbReference>
<proteinExistence type="predicted"/>
<name>A0A453N830_AEGTS</name>
<dbReference type="InterPro" id="IPR000477">
    <property type="entry name" value="RT_dom"/>
</dbReference>
<accession>A0A453N830</accession>